<dbReference type="PANTHER" id="PTHR33741">
    <property type="entry name" value="TRANSMEMBRANE PROTEIN DDB_G0269096-RELATED"/>
    <property type="match status" value="1"/>
</dbReference>
<name>K5X2W0_AGABU</name>
<feature type="region of interest" description="Disordered" evidence="1">
    <location>
        <begin position="266"/>
        <end position="306"/>
    </location>
</feature>
<dbReference type="EMBL" id="JH971395">
    <property type="protein sequence ID" value="EKM77498.1"/>
    <property type="molecule type" value="Genomic_DNA"/>
</dbReference>
<keyword evidence="2" id="KW-0472">Membrane</keyword>
<protein>
    <recommendedName>
        <fullName evidence="3">HPP transmembrane region domain-containing protein</fullName>
    </recommendedName>
</protein>
<feature type="transmembrane region" description="Helical" evidence="2">
    <location>
        <begin position="224"/>
        <end position="244"/>
    </location>
</feature>
<reference evidence="5" key="1">
    <citation type="journal article" date="2012" name="Proc. Natl. Acad. Sci. U.S.A.">
        <title>Genome sequence of the button mushroom Agaricus bisporus reveals mechanisms governing adaptation to a humic-rich ecological niche.</title>
        <authorList>
            <person name="Morin E."/>
            <person name="Kohler A."/>
            <person name="Baker A.R."/>
            <person name="Foulongne-Oriol M."/>
            <person name="Lombard V."/>
            <person name="Nagy L.G."/>
            <person name="Ohm R.A."/>
            <person name="Patyshakuliyeva A."/>
            <person name="Brun A."/>
            <person name="Aerts A.L."/>
            <person name="Bailey A.M."/>
            <person name="Billette C."/>
            <person name="Coutinho P.M."/>
            <person name="Deakin G."/>
            <person name="Doddapaneni H."/>
            <person name="Floudas D."/>
            <person name="Grimwood J."/>
            <person name="Hilden K."/>
            <person name="Kuees U."/>
            <person name="LaButti K.M."/>
            <person name="Lapidus A."/>
            <person name="Lindquist E.A."/>
            <person name="Lucas S.M."/>
            <person name="Murat C."/>
            <person name="Riley R.W."/>
            <person name="Salamov A.A."/>
            <person name="Schmutz J."/>
            <person name="Subramanian V."/>
            <person name="Woesten H.A.B."/>
            <person name="Xu J."/>
            <person name="Eastwood D.C."/>
            <person name="Foster G.D."/>
            <person name="Sonnenberg A.S."/>
            <person name="Cullen D."/>
            <person name="de Vries R.P."/>
            <person name="Lundell T."/>
            <person name="Hibbett D.S."/>
            <person name="Henrissat B."/>
            <person name="Burton K.S."/>
            <person name="Kerrigan R.W."/>
            <person name="Challen M.P."/>
            <person name="Grigoriev I.V."/>
            <person name="Martin F."/>
        </authorList>
    </citation>
    <scope>NUCLEOTIDE SEQUENCE [LARGE SCALE GENOMIC DNA]</scope>
    <source>
        <strain evidence="5">JB137-S8 / ATCC MYA-4627 / FGSC 10392</strain>
    </source>
</reference>
<feature type="compositionally biased region" description="Polar residues" evidence="1">
    <location>
        <begin position="271"/>
        <end position="291"/>
    </location>
</feature>
<evidence type="ECO:0000256" key="1">
    <source>
        <dbReference type="SAM" id="MobiDB-lite"/>
    </source>
</evidence>
<dbReference type="KEGG" id="abp:AGABI1DRAFT130197"/>
<dbReference type="OMA" id="LCFNASQ"/>
<dbReference type="InterPro" id="IPR007065">
    <property type="entry name" value="HPP"/>
</dbReference>
<dbReference type="Pfam" id="PF04982">
    <property type="entry name" value="TM_HPP"/>
    <property type="match status" value="1"/>
</dbReference>
<dbReference type="RefSeq" id="XP_007331776.1">
    <property type="nucleotide sequence ID" value="XM_007331714.1"/>
</dbReference>
<dbReference type="eggNOG" id="ENOG502S3SU">
    <property type="taxonomic scope" value="Eukaryota"/>
</dbReference>
<accession>K5X2W0</accession>
<evidence type="ECO:0000313" key="4">
    <source>
        <dbReference type="EMBL" id="EKM77498.1"/>
    </source>
</evidence>
<feature type="domain" description="HPP transmembrane region" evidence="3">
    <location>
        <begin position="86"/>
        <end position="252"/>
    </location>
</feature>
<evidence type="ECO:0000313" key="5">
    <source>
        <dbReference type="Proteomes" id="UP000008493"/>
    </source>
</evidence>
<dbReference type="Proteomes" id="UP000008493">
    <property type="component" value="Unassembled WGS sequence"/>
</dbReference>
<dbReference type="AlphaFoldDB" id="K5X2W0"/>
<dbReference type="OrthoDB" id="2016548at2759"/>
<dbReference type="InParanoid" id="K5X2W0"/>
<organism evidence="4 5">
    <name type="scientific">Agaricus bisporus var. burnettii (strain JB137-S8 / ATCC MYA-4627 / FGSC 10392)</name>
    <name type="common">White button mushroom</name>
    <dbReference type="NCBI Taxonomy" id="597362"/>
    <lineage>
        <taxon>Eukaryota</taxon>
        <taxon>Fungi</taxon>
        <taxon>Dikarya</taxon>
        <taxon>Basidiomycota</taxon>
        <taxon>Agaricomycotina</taxon>
        <taxon>Agaricomycetes</taxon>
        <taxon>Agaricomycetidae</taxon>
        <taxon>Agaricales</taxon>
        <taxon>Agaricineae</taxon>
        <taxon>Agaricaceae</taxon>
        <taxon>Agaricus</taxon>
    </lineage>
</organism>
<dbReference type="GeneID" id="18827173"/>
<keyword evidence="5" id="KW-1185">Reference proteome</keyword>
<dbReference type="HOGENOM" id="CLU_040397_0_2_1"/>
<feature type="transmembrane region" description="Helical" evidence="2">
    <location>
        <begin position="180"/>
        <end position="199"/>
    </location>
</feature>
<sequence>MFDFGDWARAPQSSKARQWVEARDWWSHSVLLTNACTNKPRVAKSTPQRAAVAPILVGIDQPRNIFSYLPPWASRWFGYRDVHPPPRPVYIIWLWSWIGAFCGIALIQAVFEQAQYFVRRGVPGIVASYGASAVLIYGAIDAPLAQPRALFGGHFFGALTGVIVAKLFGLLPTEERFQELSWLAGSIACATAIVVMQMTKTTHPPAGATALLAVVNQEIRDMGWYYLAIILLTSTLAFVVALLVNNIQRRYPVFWYTPAVPAHLRPPEDLQPNSSSDQPIESSPDTRTPSLMNEPKNIVSDAGSTV</sequence>
<evidence type="ECO:0000259" key="3">
    <source>
        <dbReference type="Pfam" id="PF04982"/>
    </source>
</evidence>
<feature type="transmembrane region" description="Helical" evidence="2">
    <location>
        <begin position="90"/>
        <end position="110"/>
    </location>
</feature>
<keyword evidence="2" id="KW-1133">Transmembrane helix</keyword>
<dbReference type="InterPro" id="IPR058581">
    <property type="entry name" value="TM_HPP"/>
</dbReference>
<gene>
    <name evidence="4" type="ORF">AGABI1DRAFT_130197</name>
</gene>
<feature type="transmembrane region" description="Helical" evidence="2">
    <location>
        <begin position="152"/>
        <end position="171"/>
    </location>
</feature>
<feature type="transmembrane region" description="Helical" evidence="2">
    <location>
        <begin position="122"/>
        <end position="140"/>
    </location>
</feature>
<dbReference type="STRING" id="597362.K5X2W0"/>
<proteinExistence type="predicted"/>
<dbReference type="PANTHER" id="PTHR33741:SF5">
    <property type="entry name" value="TRANSMEMBRANE PROTEIN DDB_G0269096-RELATED"/>
    <property type="match status" value="1"/>
</dbReference>
<evidence type="ECO:0000256" key="2">
    <source>
        <dbReference type="SAM" id="Phobius"/>
    </source>
</evidence>
<keyword evidence="2" id="KW-0812">Transmembrane</keyword>